<dbReference type="RefSeq" id="WP_108976056.1">
    <property type="nucleotide sequence ID" value="NZ_BFBB01000004.1"/>
</dbReference>
<dbReference type="InterPro" id="IPR050595">
    <property type="entry name" value="Bact_response_regulator"/>
</dbReference>
<feature type="domain" description="Response regulatory" evidence="3">
    <location>
        <begin position="6"/>
        <end position="123"/>
    </location>
</feature>
<proteinExistence type="predicted"/>
<dbReference type="PANTHER" id="PTHR44591">
    <property type="entry name" value="STRESS RESPONSE REGULATOR PROTEIN 1"/>
    <property type="match status" value="1"/>
</dbReference>
<dbReference type="PROSITE" id="PS50110">
    <property type="entry name" value="RESPONSE_REGULATORY"/>
    <property type="match status" value="1"/>
</dbReference>
<evidence type="ECO:0000259" key="3">
    <source>
        <dbReference type="PROSITE" id="PS50110"/>
    </source>
</evidence>
<organism evidence="4 5">
    <name type="scientific">Leptospira ryugenii</name>
    <dbReference type="NCBI Taxonomy" id="1917863"/>
    <lineage>
        <taxon>Bacteria</taxon>
        <taxon>Pseudomonadati</taxon>
        <taxon>Spirochaetota</taxon>
        <taxon>Spirochaetia</taxon>
        <taxon>Leptospirales</taxon>
        <taxon>Leptospiraceae</taxon>
        <taxon>Leptospira</taxon>
    </lineage>
</organism>
<dbReference type="Proteomes" id="UP000245133">
    <property type="component" value="Unassembled WGS sequence"/>
</dbReference>
<dbReference type="OrthoDB" id="9797769at2"/>
<keyword evidence="1 2" id="KW-0597">Phosphoprotein</keyword>
<dbReference type="SMART" id="SM00448">
    <property type="entry name" value="REC"/>
    <property type="match status" value="1"/>
</dbReference>
<keyword evidence="5" id="KW-1185">Reference proteome</keyword>
<accession>A0A2P2E079</accession>
<dbReference type="SUPFAM" id="SSF52172">
    <property type="entry name" value="CheY-like"/>
    <property type="match status" value="1"/>
</dbReference>
<sequence>MYPFHDILIIDDEEDILEILRVAIEFQSDIEIYFASNGEDGIRKTNLVKPDLILLDVLMPGMDGLQVMDHLKNNQILKDIPVIFLTSRVLKSQTQTYLNKGAIGFIEKPFAPLEILDKIQILWTEYTKQKET</sequence>
<name>A0A2P2E079_9LEPT</name>
<dbReference type="InterPro" id="IPR011006">
    <property type="entry name" value="CheY-like_superfamily"/>
</dbReference>
<dbReference type="AlphaFoldDB" id="A0A2P2E079"/>
<dbReference type="GO" id="GO:0000160">
    <property type="term" value="P:phosphorelay signal transduction system"/>
    <property type="evidence" value="ECO:0007669"/>
    <property type="project" value="InterPro"/>
</dbReference>
<evidence type="ECO:0000256" key="1">
    <source>
        <dbReference type="ARBA" id="ARBA00022553"/>
    </source>
</evidence>
<dbReference type="InterPro" id="IPR001789">
    <property type="entry name" value="Sig_transdc_resp-reg_receiver"/>
</dbReference>
<feature type="modified residue" description="4-aspartylphosphate" evidence="2">
    <location>
        <position position="56"/>
    </location>
</feature>
<protein>
    <submittedName>
        <fullName evidence="4">Response regulator receiver domain protein</fullName>
    </submittedName>
</protein>
<evidence type="ECO:0000313" key="5">
    <source>
        <dbReference type="Proteomes" id="UP000245133"/>
    </source>
</evidence>
<dbReference type="Gene3D" id="3.40.50.2300">
    <property type="match status" value="1"/>
</dbReference>
<evidence type="ECO:0000313" key="4">
    <source>
        <dbReference type="EMBL" id="GBF50278.1"/>
    </source>
</evidence>
<dbReference type="Pfam" id="PF00072">
    <property type="entry name" value="Response_reg"/>
    <property type="match status" value="1"/>
</dbReference>
<gene>
    <name evidence="4" type="ORF">LPTSP4_18030</name>
</gene>
<dbReference type="PANTHER" id="PTHR44591:SF3">
    <property type="entry name" value="RESPONSE REGULATORY DOMAIN-CONTAINING PROTEIN"/>
    <property type="match status" value="1"/>
</dbReference>
<comment type="caution">
    <text evidence="4">The sequence shown here is derived from an EMBL/GenBank/DDBJ whole genome shotgun (WGS) entry which is preliminary data.</text>
</comment>
<evidence type="ECO:0000256" key="2">
    <source>
        <dbReference type="PROSITE-ProRule" id="PRU00169"/>
    </source>
</evidence>
<dbReference type="EMBL" id="BFBB01000004">
    <property type="protein sequence ID" value="GBF50278.1"/>
    <property type="molecule type" value="Genomic_DNA"/>
</dbReference>
<reference evidence="4 5" key="1">
    <citation type="submission" date="2018-02" db="EMBL/GenBank/DDBJ databases">
        <title>Novel Leptospira species isolated from soil and water in Japan.</title>
        <authorList>
            <person name="Nakao R."/>
            <person name="Masuzawa T."/>
        </authorList>
    </citation>
    <scope>NUCLEOTIDE SEQUENCE [LARGE SCALE GENOMIC DNA]</scope>
    <source>
        <strain evidence="4 5">YH101</strain>
    </source>
</reference>